<dbReference type="RefSeq" id="WP_072338715.1">
    <property type="nucleotide sequence ID" value="NZ_FPKU01000001.1"/>
</dbReference>
<dbReference type="Gene3D" id="1.10.10.10">
    <property type="entry name" value="Winged helix-like DNA-binding domain superfamily/Winged helix DNA-binding domain"/>
    <property type="match status" value="1"/>
</dbReference>
<dbReference type="GO" id="GO:0003677">
    <property type="term" value="F:DNA binding"/>
    <property type="evidence" value="ECO:0007669"/>
    <property type="project" value="UniProtKB-KW"/>
</dbReference>
<feature type="domain" description="HTH marR-type" evidence="1">
    <location>
        <begin position="15"/>
        <end position="148"/>
    </location>
</feature>
<dbReference type="STRING" id="665118.SAMN02983003_0381"/>
<name>A0A1K2HSZ4_9HYPH</name>
<gene>
    <name evidence="2" type="ORF">SAMN02983003_0381</name>
</gene>
<dbReference type="InterPro" id="IPR036390">
    <property type="entry name" value="WH_DNA-bd_sf"/>
</dbReference>
<dbReference type="PRINTS" id="PR00598">
    <property type="entry name" value="HTHMARR"/>
</dbReference>
<evidence type="ECO:0000313" key="2">
    <source>
        <dbReference type="EMBL" id="SFZ81224.1"/>
    </source>
</evidence>
<keyword evidence="2" id="KW-0238">DNA-binding</keyword>
<dbReference type="EMBL" id="FPKU01000001">
    <property type="protein sequence ID" value="SFZ81224.1"/>
    <property type="molecule type" value="Genomic_DNA"/>
</dbReference>
<dbReference type="InterPro" id="IPR036388">
    <property type="entry name" value="WH-like_DNA-bd_sf"/>
</dbReference>
<proteinExistence type="predicted"/>
<accession>A0A1K2HSZ4</accession>
<dbReference type="Pfam" id="PF12802">
    <property type="entry name" value="MarR_2"/>
    <property type="match status" value="1"/>
</dbReference>
<dbReference type="AlphaFoldDB" id="A0A1K2HSZ4"/>
<dbReference type="OrthoDB" id="6331822at2"/>
<dbReference type="Proteomes" id="UP000183447">
    <property type="component" value="Unassembled WGS sequence"/>
</dbReference>
<protein>
    <submittedName>
        <fullName evidence="2">DNA-binding transcriptional regulator, MarR family</fullName>
    </submittedName>
</protein>
<evidence type="ECO:0000259" key="1">
    <source>
        <dbReference type="PROSITE" id="PS50995"/>
    </source>
</evidence>
<dbReference type="GO" id="GO:0006950">
    <property type="term" value="P:response to stress"/>
    <property type="evidence" value="ECO:0007669"/>
    <property type="project" value="TreeGrafter"/>
</dbReference>
<dbReference type="InterPro" id="IPR000835">
    <property type="entry name" value="HTH_MarR-typ"/>
</dbReference>
<dbReference type="PANTHER" id="PTHR33164:SF89">
    <property type="entry name" value="MARR FAMILY REGULATORY PROTEIN"/>
    <property type="match status" value="1"/>
</dbReference>
<dbReference type="InterPro" id="IPR039422">
    <property type="entry name" value="MarR/SlyA-like"/>
</dbReference>
<dbReference type="PANTHER" id="PTHR33164">
    <property type="entry name" value="TRANSCRIPTIONAL REGULATOR, MARR FAMILY"/>
    <property type="match status" value="1"/>
</dbReference>
<keyword evidence="3" id="KW-1185">Reference proteome</keyword>
<dbReference type="GO" id="GO:0003700">
    <property type="term" value="F:DNA-binding transcription factor activity"/>
    <property type="evidence" value="ECO:0007669"/>
    <property type="project" value="InterPro"/>
</dbReference>
<reference evidence="2 3" key="1">
    <citation type="submission" date="2016-11" db="EMBL/GenBank/DDBJ databases">
        <authorList>
            <person name="Jaros S."/>
            <person name="Januszkiewicz K."/>
            <person name="Wedrychowicz H."/>
        </authorList>
    </citation>
    <scope>NUCLEOTIDE SEQUENCE [LARGE SCALE GENOMIC DNA]</scope>
    <source>
        <strain evidence="2 3">ATCC 23634</strain>
    </source>
</reference>
<dbReference type="PROSITE" id="PS50995">
    <property type="entry name" value="HTH_MARR_2"/>
    <property type="match status" value="1"/>
</dbReference>
<sequence>MAQDESDAIDTAAVTGIIGYRLRRAQLHIFQSFIDRFADEDLRPADYSTLALIRDNPGRKQTEIAAVLGIKRANFVSLVGGLDARGLVERRARDGDRRSHALYLTAAGEAAMRRLDALQARFEADCVARLGGEAEARDFLAMLDRLMGVGR</sequence>
<dbReference type="SMART" id="SM00347">
    <property type="entry name" value="HTH_MARR"/>
    <property type="match status" value="1"/>
</dbReference>
<evidence type="ECO:0000313" key="3">
    <source>
        <dbReference type="Proteomes" id="UP000183447"/>
    </source>
</evidence>
<organism evidence="2 3">
    <name type="scientific">Devosia enhydra</name>
    <dbReference type="NCBI Taxonomy" id="665118"/>
    <lineage>
        <taxon>Bacteria</taxon>
        <taxon>Pseudomonadati</taxon>
        <taxon>Pseudomonadota</taxon>
        <taxon>Alphaproteobacteria</taxon>
        <taxon>Hyphomicrobiales</taxon>
        <taxon>Devosiaceae</taxon>
        <taxon>Devosia</taxon>
    </lineage>
</organism>
<dbReference type="SUPFAM" id="SSF46785">
    <property type="entry name" value="Winged helix' DNA-binding domain"/>
    <property type="match status" value="1"/>
</dbReference>